<evidence type="ECO:0000313" key="4">
    <source>
        <dbReference type="EMBL" id="GLW66383.1"/>
    </source>
</evidence>
<dbReference type="PIRSF" id="PIRSF016661">
    <property type="entry name" value="BioY"/>
    <property type="match status" value="1"/>
</dbReference>
<comment type="similarity">
    <text evidence="1 2">Belongs to the BioY family.</text>
</comment>
<feature type="transmembrane region" description="Helical" evidence="3">
    <location>
        <begin position="26"/>
        <end position="46"/>
    </location>
</feature>
<reference evidence="4" key="1">
    <citation type="submission" date="2023-02" db="EMBL/GenBank/DDBJ databases">
        <title>Actinomadura rubrobrunea NBRC 14622.</title>
        <authorList>
            <person name="Ichikawa N."/>
            <person name="Sato H."/>
            <person name="Tonouchi N."/>
        </authorList>
    </citation>
    <scope>NUCLEOTIDE SEQUENCE</scope>
    <source>
        <strain evidence="4">NBRC 14622</strain>
    </source>
</reference>
<evidence type="ECO:0000256" key="1">
    <source>
        <dbReference type="ARBA" id="ARBA00010692"/>
    </source>
</evidence>
<dbReference type="GO" id="GO:0005886">
    <property type="term" value="C:plasma membrane"/>
    <property type="evidence" value="ECO:0007669"/>
    <property type="project" value="UniProtKB-SubCell"/>
</dbReference>
<dbReference type="Proteomes" id="UP001165124">
    <property type="component" value="Unassembled WGS sequence"/>
</dbReference>
<comment type="subcellular location">
    <subcellularLocation>
        <location evidence="2">Cell membrane</location>
        <topology evidence="2">Multi-pass membrane protein</topology>
    </subcellularLocation>
</comment>
<keyword evidence="2" id="KW-0813">Transport</keyword>
<keyword evidence="2" id="KW-1003">Cell membrane</keyword>
<name>A0A9W6Q0U0_9ACTN</name>
<feature type="transmembrane region" description="Helical" evidence="3">
    <location>
        <begin position="58"/>
        <end position="82"/>
    </location>
</feature>
<proteinExistence type="inferred from homology"/>
<dbReference type="AlphaFoldDB" id="A0A9W6Q0U0"/>
<dbReference type="EMBL" id="BSRZ01000014">
    <property type="protein sequence ID" value="GLW66383.1"/>
    <property type="molecule type" value="Genomic_DNA"/>
</dbReference>
<accession>A0A9W6Q0U0</accession>
<dbReference type="PANTHER" id="PTHR34295:SF1">
    <property type="entry name" value="BIOTIN TRANSPORTER BIOY"/>
    <property type="match status" value="1"/>
</dbReference>
<keyword evidence="5" id="KW-1185">Reference proteome</keyword>
<dbReference type="Gene3D" id="1.10.1760.20">
    <property type="match status" value="1"/>
</dbReference>
<comment type="caution">
    <text evidence="4">The sequence shown here is derived from an EMBL/GenBank/DDBJ whole genome shotgun (WGS) entry which is preliminary data.</text>
</comment>
<organism evidence="4 5">
    <name type="scientific">Actinomadura rubrobrunea</name>
    <dbReference type="NCBI Taxonomy" id="115335"/>
    <lineage>
        <taxon>Bacteria</taxon>
        <taxon>Bacillati</taxon>
        <taxon>Actinomycetota</taxon>
        <taxon>Actinomycetes</taxon>
        <taxon>Streptosporangiales</taxon>
        <taxon>Thermomonosporaceae</taxon>
        <taxon>Actinomadura</taxon>
    </lineage>
</organism>
<keyword evidence="3" id="KW-0812">Transmembrane</keyword>
<gene>
    <name evidence="4" type="ORF">Arub01_46270</name>
</gene>
<protein>
    <recommendedName>
        <fullName evidence="2">Biotin transporter</fullName>
    </recommendedName>
</protein>
<keyword evidence="3" id="KW-1133">Transmembrane helix</keyword>
<feature type="transmembrane region" description="Helical" evidence="3">
    <location>
        <begin position="131"/>
        <end position="153"/>
    </location>
</feature>
<dbReference type="GO" id="GO:0015225">
    <property type="term" value="F:biotin transmembrane transporter activity"/>
    <property type="evidence" value="ECO:0007669"/>
    <property type="project" value="UniProtKB-UniRule"/>
</dbReference>
<evidence type="ECO:0000313" key="5">
    <source>
        <dbReference type="Proteomes" id="UP001165124"/>
    </source>
</evidence>
<evidence type="ECO:0000256" key="3">
    <source>
        <dbReference type="SAM" id="Phobius"/>
    </source>
</evidence>
<sequence>MATAHVARRRAAVLGDLLPGALVRDAALVVGAAALVGVFAQVAVPIPGTPVPVSGQTFAVLLAGAALGTWRAALGMVVYLIAGVAGMPWFAEGSSGAGSPSFGYILGFVVAAAVVGRLAERGGDRTPARTIGTMLVGTVIMYAAGVPYLMAALGVDLGRALELGVVPFLAGDALKVLLAAGLLPTAWRLAGTRRDTAA</sequence>
<evidence type="ECO:0000256" key="2">
    <source>
        <dbReference type="PIRNR" id="PIRNR016661"/>
    </source>
</evidence>
<dbReference type="PANTHER" id="PTHR34295">
    <property type="entry name" value="BIOTIN TRANSPORTER BIOY"/>
    <property type="match status" value="1"/>
</dbReference>
<keyword evidence="2 3" id="KW-0472">Membrane</keyword>
<dbReference type="Pfam" id="PF02632">
    <property type="entry name" value="BioY"/>
    <property type="match status" value="1"/>
</dbReference>
<dbReference type="RefSeq" id="WP_106258991.1">
    <property type="nucleotide sequence ID" value="NZ_BSRZ01000014.1"/>
</dbReference>
<feature type="transmembrane region" description="Helical" evidence="3">
    <location>
        <begin position="102"/>
        <end position="119"/>
    </location>
</feature>
<feature type="transmembrane region" description="Helical" evidence="3">
    <location>
        <begin position="165"/>
        <end position="187"/>
    </location>
</feature>
<dbReference type="InterPro" id="IPR003784">
    <property type="entry name" value="BioY"/>
</dbReference>